<dbReference type="PANTHER" id="PTHR46211">
    <property type="entry name" value="GLYCEROPHOSPHORYL DIESTER PHOSPHODIESTERASE"/>
    <property type="match status" value="1"/>
</dbReference>
<dbReference type="Gene3D" id="3.20.20.190">
    <property type="entry name" value="Phosphatidylinositol (PI) phosphodiesterase"/>
    <property type="match status" value="1"/>
</dbReference>
<organism evidence="2 3">
    <name type="scientific">Legionella bononiensis</name>
    <dbReference type="NCBI Taxonomy" id="2793102"/>
    <lineage>
        <taxon>Bacteria</taxon>
        <taxon>Pseudomonadati</taxon>
        <taxon>Pseudomonadota</taxon>
        <taxon>Gammaproteobacteria</taxon>
        <taxon>Legionellales</taxon>
        <taxon>Legionellaceae</taxon>
        <taxon>Legionella</taxon>
    </lineage>
</organism>
<accession>A0ABS1WFP5</accession>
<dbReference type="PROSITE" id="PS51704">
    <property type="entry name" value="GP_PDE"/>
    <property type="match status" value="1"/>
</dbReference>
<keyword evidence="3" id="KW-1185">Reference proteome</keyword>
<feature type="domain" description="GP-PDE" evidence="1">
    <location>
        <begin position="30"/>
        <end position="253"/>
    </location>
</feature>
<gene>
    <name evidence="2" type="ORF">I5282_16485</name>
</gene>
<dbReference type="PANTHER" id="PTHR46211:SF14">
    <property type="entry name" value="GLYCEROPHOSPHODIESTER PHOSPHODIESTERASE"/>
    <property type="match status" value="1"/>
</dbReference>
<evidence type="ECO:0000259" key="1">
    <source>
        <dbReference type="PROSITE" id="PS51704"/>
    </source>
</evidence>
<reference evidence="2 3" key="1">
    <citation type="submission" date="2020-12" db="EMBL/GenBank/DDBJ databases">
        <title>WGS of Legionella: environmental sample.</title>
        <authorList>
            <person name="Cristino S."/>
            <person name="Girolamini L."/>
            <person name="Salaris S."/>
            <person name="Pascale M.R."/>
            <person name="Mazzotta M."/>
            <person name="Orsini M."/>
            <person name="Grottola A."/>
        </authorList>
    </citation>
    <scope>NUCLEOTIDE SEQUENCE [LARGE SCALE GENOMIC DNA]</scope>
    <source>
        <strain evidence="2 3">30cs62</strain>
    </source>
</reference>
<dbReference type="Pfam" id="PF03009">
    <property type="entry name" value="GDPD"/>
    <property type="match status" value="1"/>
</dbReference>
<dbReference type="Proteomes" id="UP000809910">
    <property type="component" value="Unassembled WGS sequence"/>
</dbReference>
<dbReference type="RefSeq" id="WP_203113493.1">
    <property type="nucleotide sequence ID" value="NZ_JADOBG010000023.1"/>
</dbReference>
<proteinExistence type="predicted"/>
<evidence type="ECO:0000313" key="3">
    <source>
        <dbReference type="Proteomes" id="UP000809910"/>
    </source>
</evidence>
<dbReference type="EMBL" id="JADWVN010000029">
    <property type="protein sequence ID" value="MBL7528161.1"/>
    <property type="molecule type" value="Genomic_DNA"/>
</dbReference>
<dbReference type="InterPro" id="IPR017946">
    <property type="entry name" value="PLC-like_Pdiesterase_TIM-brl"/>
</dbReference>
<evidence type="ECO:0000313" key="2">
    <source>
        <dbReference type="EMBL" id="MBL7528161.1"/>
    </source>
</evidence>
<dbReference type="InterPro" id="IPR030395">
    <property type="entry name" value="GP_PDE_dom"/>
</dbReference>
<sequence length="262" mass="29483">MLLTLTEKMMDGCFSVVPRQKPQPMHIEHAKIIAHRGAHNNSRGIIENTHEAFHLARDAGCWGIELDVHATADGVFVVNHDITLNRLWGHDATITDLTFNDLRSLVPDIPSLAEVIAEYSSDLHLFIELKSPFKDELALMNTLRGLSPAKDFHLLALDASIFGSLTLFPKKSLLLVAVHNNVKQFCELSIRENYGGVMGSYLLLTNKKRNKLNEANQVSGVGFVNSKNSLYRELNRGVNWIFTNQAIEVSQYLHQLRSEKNK</sequence>
<dbReference type="SUPFAM" id="SSF51695">
    <property type="entry name" value="PLC-like phosphodiesterases"/>
    <property type="match status" value="1"/>
</dbReference>
<protein>
    <submittedName>
        <fullName evidence="2">Glycerophosphodiester phosphodiesterase</fullName>
    </submittedName>
</protein>
<comment type="caution">
    <text evidence="2">The sequence shown here is derived from an EMBL/GenBank/DDBJ whole genome shotgun (WGS) entry which is preliminary data.</text>
</comment>
<name>A0ABS1WFP5_9GAMM</name>